<comment type="subcellular location">
    <subcellularLocation>
        <location evidence="1">Cell membrane</location>
        <topology evidence="1">Multi-pass membrane protein</topology>
    </subcellularLocation>
</comment>
<comment type="similarity">
    <text evidence="6">Belongs to the fluoride channel Fluc/FEX (TC 1.A.43) family.</text>
</comment>
<evidence type="ECO:0000256" key="5">
    <source>
        <dbReference type="ARBA" id="ARBA00023136"/>
    </source>
</evidence>
<dbReference type="InterPro" id="IPR003691">
    <property type="entry name" value="FluC"/>
</dbReference>
<dbReference type="Pfam" id="PF02537">
    <property type="entry name" value="CRCB"/>
    <property type="match status" value="1"/>
</dbReference>
<feature type="transmembrane region" description="Helical" evidence="8">
    <location>
        <begin position="91"/>
        <end position="117"/>
    </location>
</feature>
<evidence type="ECO:0000256" key="1">
    <source>
        <dbReference type="ARBA" id="ARBA00004651"/>
    </source>
</evidence>
<comment type="caution">
    <text evidence="9">The sequence shown here is derived from an EMBL/GenBank/DDBJ whole genome shotgun (WGS) entry which is preliminary data.</text>
</comment>
<proteinExistence type="inferred from homology"/>
<feature type="transmembrane region" description="Helical" evidence="8">
    <location>
        <begin position="60"/>
        <end position="79"/>
    </location>
</feature>
<evidence type="ECO:0000313" key="9">
    <source>
        <dbReference type="EMBL" id="KGA16134.1"/>
    </source>
</evidence>
<keyword evidence="2" id="KW-1003">Cell membrane</keyword>
<protein>
    <recommendedName>
        <fullName evidence="10">Fluoride ion transporter CrcB</fullName>
    </recommendedName>
</protein>
<keyword evidence="3 8" id="KW-0812">Transmembrane</keyword>
<feature type="transmembrane region" description="Helical" evidence="8">
    <location>
        <begin position="35"/>
        <end position="53"/>
    </location>
</feature>
<keyword evidence="4 8" id="KW-1133">Transmembrane helix</keyword>
<accession>A0A094Q253</accession>
<sequence length="118" mass="12436">MNLMLFVIAAALGGFIRFAVEYYLPPVGSSAFPRATWLVNVAGALLLGMVLALPGEWQVILGIGFCGALTTFSGVSLQIHRRLTAQAFRPAMIYAVTLITGGVVAAGAGLFLGRFLFS</sequence>
<evidence type="ECO:0000256" key="2">
    <source>
        <dbReference type="ARBA" id="ARBA00022475"/>
    </source>
</evidence>
<evidence type="ECO:0000256" key="3">
    <source>
        <dbReference type="ARBA" id="ARBA00022692"/>
    </source>
</evidence>
<organism evidence="9">
    <name type="scientific">freshwater metagenome</name>
    <dbReference type="NCBI Taxonomy" id="449393"/>
    <lineage>
        <taxon>unclassified sequences</taxon>
        <taxon>metagenomes</taxon>
        <taxon>ecological metagenomes</taxon>
    </lineage>
</organism>
<evidence type="ECO:0000256" key="6">
    <source>
        <dbReference type="ARBA" id="ARBA00035120"/>
    </source>
</evidence>
<dbReference type="EMBL" id="JNSL01000093">
    <property type="protein sequence ID" value="KGA16134.1"/>
    <property type="molecule type" value="Genomic_DNA"/>
</dbReference>
<dbReference type="HAMAP" id="MF_00454">
    <property type="entry name" value="FluC"/>
    <property type="match status" value="1"/>
</dbReference>
<evidence type="ECO:0008006" key="10">
    <source>
        <dbReference type="Google" id="ProtNLM"/>
    </source>
</evidence>
<name>A0A094Q253_9ZZZZ</name>
<comment type="catalytic activity">
    <reaction evidence="7">
        <text>fluoride(in) = fluoride(out)</text>
        <dbReference type="Rhea" id="RHEA:76159"/>
        <dbReference type="ChEBI" id="CHEBI:17051"/>
    </reaction>
    <physiologicalReaction direction="left-to-right" evidence="7">
        <dbReference type="Rhea" id="RHEA:76160"/>
    </physiologicalReaction>
</comment>
<gene>
    <name evidence="9" type="ORF">GM51_13305</name>
</gene>
<dbReference type="AlphaFoldDB" id="A0A094Q253"/>
<evidence type="ECO:0000256" key="8">
    <source>
        <dbReference type="SAM" id="Phobius"/>
    </source>
</evidence>
<evidence type="ECO:0000256" key="7">
    <source>
        <dbReference type="ARBA" id="ARBA00035585"/>
    </source>
</evidence>
<reference evidence="9" key="1">
    <citation type="submission" date="2014-06" db="EMBL/GenBank/DDBJ databases">
        <title>Key roles for freshwater Actinobacteria revealed by deep metagenomic sequencing.</title>
        <authorList>
            <person name="Ghai R."/>
            <person name="Mizuno C.M."/>
            <person name="Picazo A."/>
            <person name="Camacho A."/>
            <person name="Rodriguez-Valera F."/>
        </authorList>
    </citation>
    <scope>NUCLEOTIDE SEQUENCE</scope>
</reference>
<dbReference type="GO" id="GO:0005886">
    <property type="term" value="C:plasma membrane"/>
    <property type="evidence" value="ECO:0007669"/>
    <property type="project" value="UniProtKB-SubCell"/>
</dbReference>
<evidence type="ECO:0000256" key="4">
    <source>
        <dbReference type="ARBA" id="ARBA00022989"/>
    </source>
</evidence>
<keyword evidence="5 8" id="KW-0472">Membrane</keyword>